<protein>
    <submittedName>
        <fullName evidence="4">Uncharacterized protein</fullName>
    </submittedName>
</protein>
<evidence type="ECO:0000256" key="2">
    <source>
        <dbReference type="SAM" id="MobiDB-lite"/>
    </source>
</evidence>
<reference evidence="3" key="1">
    <citation type="submission" date="2013-12" db="EMBL/GenBank/DDBJ databases">
        <authorList>
            <person name="Aslett M."/>
        </authorList>
    </citation>
    <scope>NUCLEOTIDE SEQUENCE [LARGE SCALE GENOMIC DNA]</scope>
    <source>
        <strain evidence="3">Lindley</strain>
    </source>
</reference>
<organism evidence="3 4">
    <name type="scientific">Globodera pallida</name>
    <name type="common">Potato cyst nematode worm</name>
    <name type="synonym">Heterodera pallida</name>
    <dbReference type="NCBI Taxonomy" id="36090"/>
    <lineage>
        <taxon>Eukaryota</taxon>
        <taxon>Metazoa</taxon>
        <taxon>Ecdysozoa</taxon>
        <taxon>Nematoda</taxon>
        <taxon>Chromadorea</taxon>
        <taxon>Rhabditida</taxon>
        <taxon>Tylenchina</taxon>
        <taxon>Tylenchomorpha</taxon>
        <taxon>Tylenchoidea</taxon>
        <taxon>Heteroderidae</taxon>
        <taxon>Heteroderinae</taxon>
        <taxon>Globodera</taxon>
    </lineage>
</organism>
<keyword evidence="1" id="KW-0175">Coiled coil</keyword>
<feature type="compositionally biased region" description="Polar residues" evidence="2">
    <location>
        <begin position="104"/>
        <end position="116"/>
    </location>
</feature>
<accession>A0A183BYM4</accession>
<sequence>MAETEHNVTVGSMAAVNLANRTSNLVEACVRMFDKLRGSAEFFQNLLKSLGVTAEELGEDIVGKIEAMKLDMDNSVGEAQTILTEVKDAEKNWRSILHDQSQAAVSFNSSGNTSSRNESKHEQQLSGNPLEEVQTPPTPLTAKCVLKTDENAELKMMLDNERTAKEELEGRVGVFEKLAAQTRAENDQLLLKIQELKLKPCEKCAVLRDLYETTKAALDDELATEVELRQRVEEQLQSIKVLQDELERISSSSKENMLSAELKKTLVEHSRTELNQIFDTISVVGGSQAGSKKGRDGKKQQSKQIDQKK</sequence>
<proteinExistence type="predicted"/>
<dbReference type="Proteomes" id="UP000050741">
    <property type="component" value="Unassembled WGS sequence"/>
</dbReference>
<evidence type="ECO:0000313" key="3">
    <source>
        <dbReference type="Proteomes" id="UP000050741"/>
    </source>
</evidence>
<keyword evidence="3" id="KW-1185">Reference proteome</keyword>
<feature type="region of interest" description="Disordered" evidence="2">
    <location>
        <begin position="104"/>
        <end position="138"/>
    </location>
</feature>
<feature type="coiled-coil region" evidence="1">
    <location>
        <begin position="151"/>
        <end position="252"/>
    </location>
</feature>
<evidence type="ECO:0000313" key="4">
    <source>
        <dbReference type="WBParaSite" id="GPLIN_000571400"/>
    </source>
</evidence>
<reference evidence="4" key="3">
    <citation type="submission" date="2016-06" db="UniProtKB">
        <authorList>
            <consortium name="WormBaseParasite"/>
        </authorList>
    </citation>
    <scope>IDENTIFICATION</scope>
</reference>
<dbReference type="AlphaFoldDB" id="A0A183BYM4"/>
<feature type="compositionally biased region" description="Basic and acidic residues" evidence="2">
    <location>
        <begin position="293"/>
        <end position="309"/>
    </location>
</feature>
<feature type="region of interest" description="Disordered" evidence="2">
    <location>
        <begin position="286"/>
        <end position="309"/>
    </location>
</feature>
<evidence type="ECO:0000256" key="1">
    <source>
        <dbReference type="SAM" id="Coils"/>
    </source>
</evidence>
<dbReference type="WBParaSite" id="GPLIN_000571400">
    <property type="protein sequence ID" value="GPLIN_000571400"/>
    <property type="gene ID" value="GPLIN_000571400"/>
</dbReference>
<reference evidence="3" key="2">
    <citation type="submission" date="2014-05" db="EMBL/GenBank/DDBJ databases">
        <title>The genome and life-stage specific transcriptomes of Globodera pallida elucidate key aspects of plant parasitism by a cyst nematode.</title>
        <authorList>
            <person name="Cotton J.A."/>
            <person name="Lilley C.J."/>
            <person name="Jones L.M."/>
            <person name="Kikuchi T."/>
            <person name="Reid A.J."/>
            <person name="Thorpe P."/>
            <person name="Tsai I.J."/>
            <person name="Beasley H."/>
            <person name="Blok V."/>
            <person name="Cock P.J.A."/>
            <person name="Van den Akker S.E."/>
            <person name="Holroyd N."/>
            <person name="Hunt M."/>
            <person name="Mantelin S."/>
            <person name="Naghra H."/>
            <person name="Pain A."/>
            <person name="Palomares-Rius J.E."/>
            <person name="Zarowiecki M."/>
            <person name="Berriman M."/>
            <person name="Jones J.T."/>
            <person name="Urwin P.E."/>
        </authorList>
    </citation>
    <scope>NUCLEOTIDE SEQUENCE [LARGE SCALE GENOMIC DNA]</scope>
    <source>
        <strain evidence="3">Lindley</strain>
    </source>
</reference>
<name>A0A183BYM4_GLOPA</name>